<dbReference type="SUPFAM" id="SSF52540">
    <property type="entry name" value="P-loop containing nucleoside triphosphate hydrolases"/>
    <property type="match status" value="1"/>
</dbReference>
<dbReference type="PANTHER" id="PTHR13710">
    <property type="entry name" value="DNA HELICASE RECQ FAMILY MEMBER"/>
    <property type="match status" value="1"/>
</dbReference>
<evidence type="ECO:0000256" key="6">
    <source>
        <dbReference type="SAM" id="MobiDB-lite"/>
    </source>
</evidence>
<evidence type="ECO:0000256" key="2">
    <source>
        <dbReference type="ARBA" id="ARBA00022741"/>
    </source>
</evidence>
<dbReference type="GO" id="GO:0016787">
    <property type="term" value="F:hydrolase activity"/>
    <property type="evidence" value="ECO:0007669"/>
    <property type="project" value="UniProtKB-KW"/>
</dbReference>
<dbReference type="GO" id="GO:0005737">
    <property type="term" value="C:cytoplasm"/>
    <property type="evidence" value="ECO:0007669"/>
    <property type="project" value="TreeGrafter"/>
</dbReference>
<dbReference type="Pfam" id="PF00271">
    <property type="entry name" value="Helicase_C"/>
    <property type="match status" value="1"/>
</dbReference>
<feature type="region of interest" description="Disordered" evidence="6">
    <location>
        <begin position="591"/>
        <end position="684"/>
    </location>
</feature>
<comment type="similarity">
    <text evidence="1">Belongs to the helicase family. RecQ subfamily.</text>
</comment>
<dbReference type="PROSITE" id="PS51194">
    <property type="entry name" value="HELICASE_CTER"/>
    <property type="match status" value="1"/>
</dbReference>
<dbReference type="Gene3D" id="3.40.50.300">
    <property type="entry name" value="P-loop containing nucleotide triphosphate hydrolases"/>
    <property type="match status" value="2"/>
</dbReference>
<name>A0A2H3BCV2_9AGAR</name>
<feature type="domain" description="Helicase C-terminal" evidence="8">
    <location>
        <begin position="263"/>
        <end position="417"/>
    </location>
</feature>
<dbReference type="GO" id="GO:0005634">
    <property type="term" value="C:nucleus"/>
    <property type="evidence" value="ECO:0007669"/>
    <property type="project" value="TreeGrafter"/>
</dbReference>
<keyword evidence="3" id="KW-0067">ATP-binding</keyword>
<dbReference type="EC" id="5.6.2.4" evidence="5"/>
<evidence type="ECO:0000313" key="10">
    <source>
        <dbReference type="Proteomes" id="UP000218334"/>
    </source>
</evidence>
<dbReference type="PROSITE" id="PS51192">
    <property type="entry name" value="HELICASE_ATP_BIND_1"/>
    <property type="match status" value="1"/>
</dbReference>
<evidence type="ECO:0000313" key="9">
    <source>
        <dbReference type="EMBL" id="PBK64862.1"/>
    </source>
</evidence>
<dbReference type="Pfam" id="PF00270">
    <property type="entry name" value="DEAD"/>
    <property type="match status" value="1"/>
</dbReference>
<dbReference type="InterPro" id="IPR011545">
    <property type="entry name" value="DEAD/DEAH_box_helicase_dom"/>
</dbReference>
<reference evidence="10" key="1">
    <citation type="journal article" date="2017" name="Nat. Ecol. Evol.">
        <title>Genome expansion and lineage-specific genetic innovations in the forest pathogenic fungi Armillaria.</title>
        <authorList>
            <person name="Sipos G."/>
            <person name="Prasanna A.N."/>
            <person name="Walter M.C."/>
            <person name="O'Connor E."/>
            <person name="Balint B."/>
            <person name="Krizsan K."/>
            <person name="Kiss B."/>
            <person name="Hess J."/>
            <person name="Varga T."/>
            <person name="Slot J."/>
            <person name="Riley R."/>
            <person name="Boka B."/>
            <person name="Rigling D."/>
            <person name="Barry K."/>
            <person name="Lee J."/>
            <person name="Mihaltcheva S."/>
            <person name="LaButti K."/>
            <person name="Lipzen A."/>
            <person name="Waldron R."/>
            <person name="Moloney N.M."/>
            <person name="Sperisen C."/>
            <person name="Kredics L."/>
            <person name="Vagvoelgyi C."/>
            <person name="Patrignani A."/>
            <person name="Fitzpatrick D."/>
            <person name="Nagy I."/>
            <person name="Doyle S."/>
            <person name="Anderson J.B."/>
            <person name="Grigoriev I.V."/>
            <person name="Gueldener U."/>
            <person name="Muensterkoetter M."/>
            <person name="Nagy L.G."/>
        </authorList>
    </citation>
    <scope>NUCLEOTIDE SEQUENCE [LARGE SCALE GENOMIC DNA]</scope>
    <source>
        <strain evidence="10">28-4</strain>
    </source>
</reference>
<dbReference type="GO" id="GO:0005694">
    <property type="term" value="C:chromosome"/>
    <property type="evidence" value="ECO:0007669"/>
    <property type="project" value="TreeGrafter"/>
</dbReference>
<organism evidence="9 10">
    <name type="scientific">Armillaria solidipes</name>
    <dbReference type="NCBI Taxonomy" id="1076256"/>
    <lineage>
        <taxon>Eukaryota</taxon>
        <taxon>Fungi</taxon>
        <taxon>Dikarya</taxon>
        <taxon>Basidiomycota</taxon>
        <taxon>Agaricomycotina</taxon>
        <taxon>Agaricomycetes</taxon>
        <taxon>Agaricomycetidae</taxon>
        <taxon>Agaricales</taxon>
        <taxon>Marasmiineae</taxon>
        <taxon>Physalacriaceae</taxon>
        <taxon>Armillaria</taxon>
    </lineage>
</organism>
<evidence type="ECO:0000256" key="1">
    <source>
        <dbReference type="ARBA" id="ARBA00005446"/>
    </source>
</evidence>
<keyword evidence="10" id="KW-1185">Reference proteome</keyword>
<dbReference type="CDD" id="cd18785">
    <property type="entry name" value="SF2_C"/>
    <property type="match status" value="1"/>
</dbReference>
<feature type="compositionally biased region" description="Basic and acidic residues" evidence="6">
    <location>
        <begin position="612"/>
        <end position="623"/>
    </location>
</feature>
<dbReference type="GO" id="GO:0009378">
    <property type="term" value="F:four-way junction helicase activity"/>
    <property type="evidence" value="ECO:0007669"/>
    <property type="project" value="TreeGrafter"/>
</dbReference>
<evidence type="ECO:0000256" key="4">
    <source>
        <dbReference type="ARBA" id="ARBA00034617"/>
    </source>
</evidence>
<dbReference type="Proteomes" id="UP000218334">
    <property type="component" value="Unassembled WGS sequence"/>
</dbReference>
<gene>
    <name evidence="9" type="ORF">ARMSODRAFT_1087729</name>
</gene>
<feature type="compositionally biased region" description="Basic residues" evidence="6">
    <location>
        <begin position="593"/>
        <end position="606"/>
    </location>
</feature>
<dbReference type="SMART" id="SM00487">
    <property type="entry name" value="DEXDc"/>
    <property type="match status" value="1"/>
</dbReference>
<dbReference type="InterPro" id="IPR001650">
    <property type="entry name" value="Helicase_C-like"/>
</dbReference>
<keyword evidence="2" id="KW-0547">Nucleotide-binding</keyword>
<dbReference type="EMBL" id="KZ293449">
    <property type="protein sequence ID" value="PBK64862.1"/>
    <property type="molecule type" value="Genomic_DNA"/>
</dbReference>
<feature type="domain" description="Helicase ATP-binding" evidence="7">
    <location>
        <begin position="39"/>
        <end position="218"/>
    </location>
</feature>
<evidence type="ECO:0000256" key="3">
    <source>
        <dbReference type="ARBA" id="ARBA00022840"/>
    </source>
</evidence>
<protein>
    <recommendedName>
        <fullName evidence="5">DNA 3'-5' helicase</fullName>
        <ecNumber evidence="5">5.6.2.4</ecNumber>
    </recommendedName>
</protein>
<evidence type="ECO:0000259" key="7">
    <source>
        <dbReference type="PROSITE" id="PS51192"/>
    </source>
</evidence>
<dbReference type="GO" id="GO:0000724">
    <property type="term" value="P:double-strand break repair via homologous recombination"/>
    <property type="evidence" value="ECO:0007669"/>
    <property type="project" value="TreeGrafter"/>
</dbReference>
<dbReference type="GO" id="GO:0003676">
    <property type="term" value="F:nucleic acid binding"/>
    <property type="evidence" value="ECO:0007669"/>
    <property type="project" value="InterPro"/>
</dbReference>
<proteinExistence type="inferred from homology"/>
<accession>A0A2H3BCV2</accession>
<keyword evidence="9" id="KW-0378">Hydrolase</keyword>
<dbReference type="GO" id="GO:0043138">
    <property type="term" value="F:3'-5' DNA helicase activity"/>
    <property type="evidence" value="ECO:0007669"/>
    <property type="project" value="UniProtKB-EC"/>
</dbReference>
<comment type="catalytic activity">
    <reaction evidence="4">
        <text>Couples ATP hydrolysis with the unwinding of duplex DNA by translocating in the 3'-5' direction.</text>
        <dbReference type="EC" id="5.6.2.4"/>
    </reaction>
</comment>
<dbReference type="InterPro" id="IPR014001">
    <property type="entry name" value="Helicase_ATP-bd"/>
</dbReference>
<evidence type="ECO:0000259" key="8">
    <source>
        <dbReference type="PROSITE" id="PS51194"/>
    </source>
</evidence>
<dbReference type="STRING" id="1076256.A0A2H3BCV2"/>
<evidence type="ECO:0000256" key="5">
    <source>
        <dbReference type="ARBA" id="ARBA00034808"/>
    </source>
</evidence>
<dbReference type="AlphaFoldDB" id="A0A2H3BCV2"/>
<dbReference type="GO" id="GO:0005524">
    <property type="term" value="F:ATP binding"/>
    <property type="evidence" value="ECO:0007669"/>
    <property type="project" value="UniProtKB-KW"/>
</dbReference>
<sequence>MASQILWTDPEGLETIRRVVSKRIPDWKQGLRPFQEQPITLILNGEDLLLCTATGDGKSALFTVPILCHLEVSSLPDSYPKLPVCKYPVGLIVTPTKGLAFNIVSQLKAYGISALSYCHETLTEASKSGRNLVKEIASCEMYQVICVDPEHLIGGDWMTITDSDVFRENIVYACVEEIHLTDEWGSSFRPAFKHIGAFLRGRLPSHISIFGLSATLQPGASTSSICRSLGFRDGSFHLIRRSNERPNIQFNLEVLQHGISSDDFPQILSFLSSGRKAIIHCPTIDIIYRVYLYLWRMEPLGVNHFRRVRMYHSLNSDEYNQKSLDLLDSDPMLLVVIASVAFANGINVKSLLDSISFTFPKTLDQAWQQEGRVGRVMEDLCRGIILVQKSDIQKAEKFIAAHGSNFAPTKSKSRSANIDMDLAKALLLIEKICYIAAINRIFRNPPLDETTQDCVQANRRLICSLCSSRYNKSVSFPIPINASPFIPLPPKAVATSSTKAQKLTKKERISTESTLNQFGDDLFRSERYVDEYRPRSSYFPHLLIVHILDNLFRISTENDLTNILINQHWAFQDSYAAGLFTVIVSLQTSITNNRKRKRQSSNKRKAPSPIPIDDHSDTADDSIHPLSVTPVSVAQPPRLKRNALEDISNQPAQKRTTRSRKGVDCTSVKDIMASFGPARTKRQR</sequence>
<dbReference type="PANTHER" id="PTHR13710:SF120">
    <property type="entry name" value="BIFUNCTIONAL 3'-5' EXONUCLEASE_ATP-DEPENDENT HELICASE WRN"/>
    <property type="match status" value="1"/>
</dbReference>
<dbReference type="InterPro" id="IPR027417">
    <property type="entry name" value="P-loop_NTPase"/>
</dbReference>